<dbReference type="AlphaFoldDB" id="A0A9N9I735"/>
<sequence>ANFLILNPDSDSKNEMQKLEGLIDYLPENDHFTIDDYIHIDNKFEGGITDKEILKIIINKKDELIDIFVNETDETIKEVK</sequence>
<keyword evidence="2" id="KW-1185">Reference proteome</keyword>
<feature type="non-terminal residue" evidence="1">
    <location>
        <position position="1"/>
    </location>
</feature>
<accession>A0A9N9I735</accession>
<gene>
    <name evidence="1" type="ORF">FMOSSE_LOCUS15162</name>
</gene>
<reference evidence="1" key="1">
    <citation type="submission" date="2021-06" db="EMBL/GenBank/DDBJ databases">
        <authorList>
            <person name="Kallberg Y."/>
            <person name="Tangrot J."/>
            <person name="Rosling A."/>
        </authorList>
    </citation>
    <scope>NUCLEOTIDE SEQUENCE</scope>
    <source>
        <strain evidence="1">87-6 pot B 2015</strain>
    </source>
</reference>
<feature type="non-terminal residue" evidence="1">
    <location>
        <position position="80"/>
    </location>
</feature>
<organism evidence="1 2">
    <name type="scientific">Funneliformis mosseae</name>
    <name type="common">Endomycorrhizal fungus</name>
    <name type="synonym">Glomus mosseae</name>
    <dbReference type="NCBI Taxonomy" id="27381"/>
    <lineage>
        <taxon>Eukaryota</taxon>
        <taxon>Fungi</taxon>
        <taxon>Fungi incertae sedis</taxon>
        <taxon>Mucoromycota</taxon>
        <taxon>Glomeromycotina</taxon>
        <taxon>Glomeromycetes</taxon>
        <taxon>Glomerales</taxon>
        <taxon>Glomeraceae</taxon>
        <taxon>Funneliformis</taxon>
    </lineage>
</organism>
<dbReference type="EMBL" id="CAJVPP010014195">
    <property type="protein sequence ID" value="CAG8723376.1"/>
    <property type="molecule type" value="Genomic_DNA"/>
</dbReference>
<evidence type="ECO:0000313" key="1">
    <source>
        <dbReference type="EMBL" id="CAG8723376.1"/>
    </source>
</evidence>
<evidence type="ECO:0000313" key="2">
    <source>
        <dbReference type="Proteomes" id="UP000789375"/>
    </source>
</evidence>
<comment type="caution">
    <text evidence="1">The sequence shown here is derived from an EMBL/GenBank/DDBJ whole genome shotgun (WGS) entry which is preliminary data.</text>
</comment>
<name>A0A9N9I735_FUNMO</name>
<proteinExistence type="predicted"/>
<protein>
    <submittedName>
        <fullName evidence="1">8686_t:CDS:1</fullName>
    </submittedName>
</protein>
<dbReference type="Proteomes" id="UP000789375">
    <property type="component" value="Unassembled WGS sequence"/>
</dbReference>